<comment type="caution">
    <text evidence="5">The sequence shown here is derived from an EMBL/GenBank/DDBJ whole genome shotgun (WGS) entry which is preliminary data.</text>
</comment>
<accession>A0A9P6IBW1</accession>
<dbReference type="InterPro" id="IPR058525">
    <property type="entry name" value="DUF8212"/>
</dbReference>
<evidence type="ECO:0000259" key="3">
    <source>
        <dbReference type="Pfam" id="PF06985"/>
    </source>
</evidence>
<dbReference type="PANTHER" id="PTHR10622">
    <property type="entry name" value="HET DOMAIN-CONTAINING PROTEIN"/>
    <property type="match status" value="1"/>
</dbReference>
<feature type="domain" description="DUF8212" evidence="4">
    <location>
        <begin position="234"/>
        <end position="261"/>
    </location>
</feature>
<dbReference type="EMBL" id="JAATWM020000013">
    <property type="protein sequence ID" value="KAF9877671.1"/>
    <property type="molecule type" value="Genomic_DNA"/>
</dbReference>
<dbReference type="GeneID" id="62160599"/>
<evidence type="ECO:0000313" key="6">
    <source>
        <dbReference type="Proteomes" id="UP000781932"/>
    </source>
</evidence>
<dbReference type="RefSeq" id="XP_038747132.1">
    <property type="nucleotide sequence ID" value="XM_038887525.1"/>
</dbReference>
<dbReference type="PANTHER" id="PTHR10622:SF10">
    <property type="entry name" value="HET DOMAIN-CONTAINING PROTEIN"/>
    <property type="match status" value="1"/>
</dbReference>
<sequence>MIFLTTNSLDFVHLPNGAEAPYAVLSHTWGPEEVLYKDLVADKEQAKQKAGFSKVREACRIARGEGLQYIWIDTCCTDRADAKELDESINSSFRLFRSAALCIAHLSDVDLPTLPSLTFPVITALDGQHTHLRHSRWFTRSWTLQELIAPTHLAFYSRRWEYLGRRSQISSLLFEITGIDPYVLEGGSLANVSVARRMLWAASRNATRLEDLAYSLNGLFDVAIPPEYGEGDAKAFLRLQEAILMKIKDPSIFAWRDDWAEKYSTWDKCEELVKSPHLRDFLAKSPAYFSHVGPLFPPLGVQNEGLGQEEDLDDWDTSSVASFESSSTLVGSAASGPAQSGLSKAISFLVNNEKLIPLFVAAVHQQGVGTSDRLRRNLARLLRRLGQELVIEATTKEETQSAVFLRQYRVPIASAVTMRVSEKYLKPVILQPSEESGMSEEKDAPVTAIGAEVQKNDLELDEEDEAENGEVEDSEPTQGGKEESADVDFGNISTFIHNSFAFEKMARALSEFVNPTFHSQAAKMVTKILEGKDMSDSYWGAMRTKMQVILTELKESRPERILVDVESTPTRLDRIQVWLETISGENWDWRPLPSPKHKMSSSEVRVGWQCFRRFQGGIAHLGLGLPEPDKKDYYFYPRPAQHDPPVSPEEFRHIYNQILEKTQELPYDSADGVDDTVDCIPQRYLYLNERGKAREQFWGLYVQERRSALMTSVYILLCLSPFLIFCVLYLLGLIEGDLQNATTPLALALTALGLFLGSMIKT</sequence>
<dbReference type="Proteomes" id="UP000781932">
    <property type="component" value="Unassembled WGS sequence"/>
</dbReference>
<evidence type="ECO:0000256" key="2">
    <source>
        <dbReference type="SAM" id="Phobius"/>
    </source>
</evidence>
<keyword evidence="2" id="KW-0472">Membrane</keyword>
<reference evidence="5" key="1">
    <citation type="submission" date="2020-03" db="EMBL/GenBank/DDBJ databases">
        <authorList>
            <person name="He L."/>
        </authorList>
    </citation>
    <scope>NUCLEOTIDE SEQUENCE</scope>
    <source>
        <strain evidence="5">CkLH20</strain>
    </source>
</reference>
<keyword evidence="2" id="KW-0812">Transmembrane</keyword>
<dbReference type="Pfam" id="PF26640">
    <property type="entry name" value="DUF8212"/>
    <property type="match status" value="1"/>
</dbReference>
<keyword evidence="6" id="KW-1185">Reference proteome</keyword>
<evidence type="ECO:0000313" key="5">
    <source>
        <dbReference type="EMBL" id="KAF9877671.1"/>
    </source>
</evidence>
<evidence type="ECO:0000256" key="1">
    <source>
        <dbReference type="SAM" id="MobiDB-lite"/>
    </source>
</evidence>
<feature type="region of interest" description="Disordered" evidence="1">
    <location>
        <begin position="452"/>
        <end position="486"/>
    </location>
</feature>
<evidence type="ECO:0000259" key="4">
    <source>
        <dbReference type="Pfam" id="PF26640"/>
    </source>
</evidence>
<protein>
    <submittedName>
        <fullName evidence="5">Ankyrin repeat-containing protein</fullName>
    </submittedName>
</protein>
<proteinExistence type="predicted"/>
<reference evidence="5" key="2">
    <citation type="submission" date="2020-11" db="EMBL/GenBank/DDBJ databases">
        <title>Whole genome sequencing of Colletotrichum sp.</title>
        <authorList>
            <person name="Li H."/>
        </authorList>
    </citation>
    <scope>NUCLEOTIDE SEQUENCE</scope>
    <source>
        <strain evidence="5">CkLH20</strain>
    </source>
</reference>
<keyword evidence="2" id="KW-1133">Transmembrane helix</keyword>
<organism evidence="5 6">
    <name type="scientific">Colletotrichum karsti</name>
    <dbReference type="NCBI Taxonomy" id="1095194"/>
    <lineage>
        <taxon>Eukaryota</taxon>
        <taxon>Fungi</taxon>
        <taxon>Dikarya</taxon>
        <taxon>Ascomycota</taxon>
        <taxon>Pezizomycotina</taxon>
        <taxon>Sordariomycetes</taxon>
        <taxon>Hypocreomycetidae</taxon>
        <taxon>Glomerellales</taxon>
        <taxon>Glomerellaceae</taxon>
        <taxon>Colletotrichum</taxon>
        <taxon>Colletotrichum boninense species complex</taxon>
    </lineage>
</organism>
<dbReference type="OrthoDB" id="4844140at2759"/>
<dbReference type="Pfam" id="PF06985">
    <property type="entry name" value="HET"/>
    <property type="match status" value="1"/>
</dbReference>
<feature type="compositionally biased region" description="Acidic residues" evidence="1">
    <location>
        <begin position="459"/>
        <end position="475"/>
    </location>
</feature>
<dbReference type="InterPro" id="IPR010730">
    <property type="entry name" value="HET"/>
</dbReference>
<feature type="transmembrane region" description="Helical" evidence="2">
    <location>
        <begin position="713"/>
        <end position="734"/>
    </location>
</feature>
<gene>
    <name evidence="5" type="ORF">CkaCkLH20_04806</name>
</gene>
<name>A0A9P6IBW1_9PEZI</name>
<feature type="transmembrane region" description="Helical" evidence="2">
    <location>
        <begin position="741"/>
        <end position="760"/>
    </location>
</feature>
<dbReference type="AlphaFoldDB" id="A0A9P6IBW1"/>
<feature type="domain" description="Heterokaryon incompatibility" evidence="3">
    <location>
        <begin position="22"/>
        <end position="109"/>
    </location>
</feature>